<evidence type="ECO:0000256" key="1">
    <source>
        <dbReference type="SAM" id="MobiDB-lite"/>
    </source>
</evidence>
<accession>A0A6L2LTQ7</accession>
<proteinExistence type="predicted"/>
<reference evidence="2" key="1">
    <citation type="journal article" date="2019" name="Sci. Rep.">
        <title>Draft genome of Tanacetum cinerariifolium, the natural source of mosquito coil.</title>
        <authorList>
            <person name="Yamashiro T."/>
            <person name="Shiraishi A."/>
            <person name="Satake H."/>
            <person name="Nakayama K."/>
        </authorList>
    </citation>
    <scope>NUCLEOTIDE SEQUENCE</scope>
</reference>
<gene>
    <name evidence="2" type="ORF">Tci_037154</name>
</gene>
<comment type="caution">
    <text evidence="2">The sequence shown here is derived from an EMBL/GenBank/DDBJ whole genome shotgun (WGS) entry which is preliminary data.</text>
</comment>
<name>A0A6L2LTQ7_TANCI</name>
<keyword evidence="2" id="KW-0695">RNA-directed DNA polymerase</keyword>
<sequence length="216" mass="23642">MPLIMTTQSAGRPATALRGGGTGRRANSGGGRTRGHSSNHGNSRDDGPGGQVGGQGSEVNGGNQGRGQGNGRNKNGDAINDHIQGDAGNATEGNDRRGCTCKEFLACNPKEYDGKGGAIVYTYWIEKIESVHDMSGCMDSQRVKYTAGSFVVRALIWWNFKIRTRGREADVGMSWEDFRTLSREEFFLSNEMQKLETKLWNHVMVGDGHVVYTYRF</sequence>
<organism evidence="2">
    <name type="scientific">Tanacetum cinerariifolium</name>
    <name type="common">Dalmatian daisy</name>
    <name type="synonym">Chrysanthemum cinerariifolium</name>
    <dbReference type="NCBI Taxonomy" id="118510"/>
    <lineage>
        <taxon>Eukaryota</taxon>
        <taxon>Viridiplantae</taxon>
        <taxon>Streptophyta</taxon>
        <taxon>Embryophyta</taxon>
        <taxon>Tracheophyta</taxon>
        <taxon>Spermatophyta</taxon>
        <taxon>Magnoliopsida</taxon>
        <taxon>eudicotyledons</taxon>
        <taxon>Gunneridae</taxon>
        <taxon>Pentapetalae</taxon>
        <taxon>asterids</taxon>
        <taxon>campanulids</taxon>
        <taxon>Asterales</taxon>
        <taxon>Asteraceae</taxon>
        <taxon>Asteroideae</taxon>
        <taxon>Anthemideae</taxon>
        <taxon>Anthemidinae</taxon>
        <taxon>Tanacetum</taxon>
    </lineage>
</organism>
<feature type="region of interest" description="Disordered" evidence="1">
    <location>
        <begin position="1"/>
        <end position="95"/>
    </location>
</feature>
<keyword evidence="2" id="KW-0548">Nucleotidyltransferase</keyword>
<dbReference type="AlphaFoldDB" id="A0A6L2LTQ7"/>
<evidence type="ECO:0000313" key="2">
    <source>
        <dbReference type="EMBL" id="GEU65176.1"/>
    </source>
</evidence>
<dbReference type="GO" id="GO:0003964">
    <property type="term" value="F:RNA-directed DNA polymerase activity"/>
    <property type="evidence" value="ECO:0007669"/>
    <property type="project" value="UniProtKB-KW"/>
</dbReference>
<feature type="compositionally biased region" description="Gly residues" evidence="1">
    <location>
        <begin position="18"/>
        <end position="32"/>
    </location>
</feature>
<keyword evidence="2" id="KW-0808">Transferase</keyword>
<protein>
    <submittedName>
        <fullName evidence="2">Reverse transcriptase domain-containing protein</fullName>
    </submittedName>
</protein>
<dbReference type="EMBL" id="BKCJ010005152">
    <property type="protein sequence ID" value="GEU65176.1"/>
    <property type="molecule type" value="Genomic_DNA"/>
</dbReference>